<evidence type="ECO:0000256" key="1">
    <source>
        <dbReference type="SAM" id="Phobius"/>
    </source>
</evidence>
<evidence type="ECO:0008006" key="3">
    <source>
        <dbReference type="Google" id="ProtNLM"/>
    </source>
</evidence>
<keyword evidence="1" id="KW-0472">Membrane</keyword>
<keyword evidence="1" id="KW-1133">Transmembrane helix</keyword>
<keyword evidence="1" id="KW-0812">Transmembrane</keyword>
<reference evidence="2" key="1">
    <citation type="submission" date="2019-08" db="EMBL/GenBank/DDBJ databases">
        <authorList>
            <person name="Kucharzyk K."/>
            <person name="Murdoch R.W."/>
            <person name="Higgins S."/>
            <person name="Loffler F."/>
        </authorList>
    </citation>
    <scope>NUCLEOTIDE SEQUENCE</scope>
</reference>
<sequence>MKDYVFYPISLSKPMNRFGKFSRNTFGKQLGRALPIAAANLVVFFLVGVWHGANMKFIVYGLYHGVLIAMEGLLQPYTRAWDNKWRNLATLRTFLLIQISWYFDRADHLDHAFALMQKTVTDFHITDFWNGTLFLKGANRIGPWFYAILLAGCLILYLVSYYQEKGMHLGEWLCAKPVAVRFMVYLILLYALPALGTLSSSSGGFIYAQF</sequence>
<dbReference type="EMBL" id="VSSQ01081572">
    <property type="protein sequence ID" value="MPN30456.1"/>
    <property type="molecule type" value="Genomic_DNA"/>
</dbReference>
<feature type="transmembrane region" description="Helical" evidence="1">
    <location>
        <begin position="144"/>
        <end position="162"/>
    </location>
</feature>
<name>A0A645GW15_9ZZZZ</name>
<protein>
    <recommendedName>
        <fullName evidence="3">Peptidoglycan O-acetyltransferase</fullName>
    </recommendedName>
</protein>
<gene>
    <name evidence="2" type="ORF">SDC9_177927</name>
</gene>
<accession>A0A645GW15</accession>
<feature type="transmembrane region" description="Helical" evidence="1">
    <location>
        <begin position="57"/>
        <end position="74"/>
    </location>
</feature>
<evidence type="ECO:0000313" key="2">
    <source>
        <dbReference type="EMBL" id="MPN30456.1"/>
    </source>
</evidence>
<organism evidence="2">
    <name type="scientific">bioreactor metagenome</name>
    <dbReference type="NCBI Taxonomy" id="1076179"/>
    <lineage>
        <taxon>unclassified sequences</taxon>
        <taxon>metagenomes</taxon>
        <taxon>ecological metagenomes</taxon>
    </lineage>
</organism>
<feature type="transmembrane region" description="Helical" evidence="1">
    <location>
        <begin position="30"/>
        <end position="51"/>
    </location>
</feature>
<proteinExistence type="predicted"/>
<comment type="caution">
    <text evidence="2">The sequence shown here is derived from an EMBL/GenBank/DDBJ whole genome shotgun (WGS) entry which is preliminary data.</text>
</comment>
<feature type="transmembrane region" description="Helical" evidence="1">
    <location>
        <begin position="182"/>
        <end position="208"/>
    </location>
</feature>
<dbReference type="AlphaFoldDB" id="A0A645GW15"/>